<dbReference type="Proteomes" id="UP000467841">
    <property type="component" value="Unassembled WGS sequence"/>
</dbReference>
<dbReference type="InterPro" id="IPR036047">
    <property type="entry name" value="F-box-like_dom_sf"/>
</dbReference>
<dbReference type="SUPFAM" id="SSF52047">
    <property type="entry name" value="RNI-like"/>
    <property type="match status" value="1"/>
</dbReference>
<dbReference type="AlphaFoldDB" id="A0A6D2IQH5"/>
<dbReference type="InterPro" id="IPR006566">
    <property type="entry name" value="FBD"/>
</dbReference>
<name>A0A6D2IQH5_9BRAS</name>
<dbReference type="CDD" id="cd22160">
    <property type="entry name" value="F-box_AtFBL13-like"/>
    <property type="match status" value="1"/>
</dbReference>
<sequence>MLKKDRISELPDSLICDILTHLSTKKVVSTSVLSTRWRNIWLWVPNVELNSKTFPNVNAFVKFGDRFFDPIRVSCIQKLELTLNPKARTLDDDESYFTSWIEAAIKRKIHHLDVRLSKVSLRKKPLRLYSCDTLVYLRLYQVVLADAEFVSLPCLNTMYLDKNWYPREATLEKLISSCPVLKNLKIVASDLDTKVFRVHSRSLKTISIKRGRIVLPQYNNVPGVVIDAPLLRRLSIDDRKSESFVVKNLESHAKLDIYLSFGLGEMTISSFTFRLICRYSELEPLPQFCYMSDLCVAVHPTKLKQLETFLESCPNLKSLFLVQLGSYNYNPEVPSEEMNQEGLPSVPQCLLSSLQLVRFKVPITGVAGEMKLVNYFLKNSTVLKKLILRLDSRSAKDEILKELFEIPRGSTECELVIL</sequence>
<dbReference type="Gene3D" id="1.20.1280.50">
    <property type="match status" value="1"/>
</dbReference>
<protein>
    <recommendedName>
        <fullName evidence="1">F-box domain-containing protein</fullName>
    </recommendedName>
</protein>
<dbReference type="SUPFAM" id="SSF81383">
    <property type="entry name" value="F-box domain"/>
    <property type="match status" value="1"/>
</dbReference>
<dbReference type="PROSITE" id="PS50181">
    <property type="entry name" value="FBOX"/>
    <property type="match status" value="1"/>
</dbReference>
<dbReference type="OrthoDB" id="1079768at2759"/>
<dbReference type="InterPro" id="IPR032675">
    <property type="entry name" value="LRR_dom_sf"/>
</dbReference>
<comment type="caution">
    <text evidence="2">The sequence shown here is derived from an EMBL/GenBank/DDBJ whole genome shotgun (WGS) entry which is preliminary data.</text>
</comment>
<dbReference type="PANTHER" id="PTHR31900">
    <property type="entry name" value="F-BOX/RNI SUPERFAMILY PROTEIN-RELATED"/>
    <property type="match status" value="1"/>
</dbReference>
<proteinExistence type="predicted"/>
<dbReference type="Pfam" id="PF24758">
    <property type="entry name" value="LRR_At5g56370"/>
    <property type="match status" value="1"/>
</dbReference>
<dbReference type="Gene3D" id="3.80.10.10">
    <property type="entry name" value="Ribonuclease Inhibitor"/>
    <property type="match status" value="1"/>
</dbReference>
<organism evidence="2 3">
    <name type="scientific">Microthlaspi erraticum</name>
    <dbReference type="NCBI Taxonomy" id="1685480"/>
    <lineage>
        <taxon>Eukaryota</taxon>
        <taxon>Viridiplantae</taxon>
        <taxon>Streptophyta</taxon>
        <taxon>Embryophyta</taxon>
        <taxon>Tracheophyta</taxon>
        <taxon>Spermatophyta</taxon>
        <taxon>Magnoliopsida</taxon>
        <taxon>eudicotyledons</taxon>
        <taxon>Gunneridae</taxon>
        <taxon>Pentapetalae</taxon>
        <taxon>rosids</taxon>
        <taxon>malvids</taxon>
        <taxon>Brassicales</taxon>
        <taxon>Brassicaceae</taxon>
        <taxon>Coluteocarpeae</taxon>
        <taxon>Microthlaspi</taxon>
    </lineage>
</organism>
<dbReference type="Pfam" id="PF08387">
    <property type="entry name" value="FBD"/>
    <property type="match status" value="1"/>
</dbReference>
<dbReference type="InterPro" id="IPR001810">
    <property type="entry name" value="F-box_dom"/>
</dbReference>
<accession>A0A6D2IQH5</accession>
<evidence type="ECO:0000313" key="2">
    <source>
        <dbReference type="EMBL" id="CAA7032702.1"/>
    </source>
</evidence>
<feature type="domain" description="F-box" evidence="1">
    <location>
        <begin position="4"/>
        <end position="40"/>
    </location>
</feature>
<evidence type="ECO:0000259" key="1">
    <source>
        <dbReference type="PROSITE" id="PS50181"/>
    </source>
</evidence>
<keyword evidence="3" id="KW-1185">Reference proteome</keyword>
<reference evidence="2" key="1">
    <citation type="submission" date="2020-01" db="EMBL/GenBank/DDBJ databases">
        <authorList>
            <person name="Mishra B."/>
        </authorList>
    </citation>
    <scope>NUCLEOTIDE SEQUENCE [LARGE SCALE GENOMIC DNA]</scope>
</reference>
<evidence type="ECO:0000313" key="3">
    <source>
        <dbReference type="Proteomes" id="UP000467841"/>
    </source>
</evidence>
<gene>
    <name evidence="2" type="ORF">MERR_LOCUS19937</name>
</gene>
<dbReference type="InterPro" id="IPR050232">
    <property type="entry name" value="FBL13/AtMIF1-like"/>
</dbReference>
<dbReference type="EMBL" id="CACVBM020001126">
    <property type="protein sequence ID" value="CAA7032702.1"/>
    <property type="molecule type" value="Genomic_DNA"/>
</dbReference>
<dbReference type="Pfam" id="PF00646">
    <property type="entry name" value="F-box"/>
    <property type="match status" value="1"/>
</dbReference>
<dbReference type="PANTHER" id="PTHR31900:SF25">
    <property type="entry name" value="FBD DOMAIN-CONTAINING PROTEIN"/>
    <property type="match status" value="1"/>
</dbReference>
<dbReference type="SMART" id="SM00579">
    <property type="entry name" value="FBD"/>
    <property type="match status" value="1"/>
</dbReference>
<dbReference type="InterPro" id="IPR053781">
    <property type="entry name" value="F-box_AtFBL13-like"/>
</dbReference>
<dbReference type="InterPro" id="IPR055411">
    <property type="entry name" value="LRR_FXL15/At3g58940/PEG3-like"/>
</dbReference>